<proteinExistence type="predicted"/>
<name>A0ABM9PDL9_9FLAO</name>
<keyword evidence="2" id="KW-1185">Reference proteome</keyword>
<dbReference type="EMBL" id="CAXJIO010000013">
    <property type="protein sequence ID" value="CAL2103726.1"/>
    <property type="molecule type" value="Genomic_DNA"/>
</dbReference>
<reference evidence="1 2" key="1">
    <citation type="submission" date="2024-05" db="EMBL/GenBank/DDBJ databases">
        <authorList>
            <person name="Duchaud E."/>
        </authorList>
    </citation>
    <scope>NUCLEOTIDE SEQUENCE [LARGE SCALE GENOMIC DNA]</scope>
    <source>
        <strain evidence="1">Ena-SAMPLE-TAB-13-05-2024-13:56:06:370-140308</strain>
    </source>
</reference>
<evidence type="ECO:0000313" key="2">
    <source>
        <dbReference type="Proteomes" id="UP001497527"/>
    </source>
</evidence>
<organism evidence="1 2">
    <name type="scientific">Tenacibaculum polynesiense</name>
    <dbReference type="NCBI Taxonomy" id="3137857"/>
    <lineage>
        <taxon>Bacteria</taxon>
        <taxon>Pseudomonadati</taxon>
        <taxon>Bacteroidota</taxon>
        <taxon>Flavobacteriia</taxon>
        <taxon>Flavobacteriales</taxon>
        <taxon>Flavobacteriaceae</taxon>
        <taxon>Tenacibaculum</taxon>
    </lineage>
</organism>
<gene>
    <name evidence="1" type="ORF">T190423A01A_40319</name>
</gene>
<dbReference type="RefSeq" id="WP_348717922.1">
    <property type="nucleotide sequence ID" value="NZ_CAXJIO010000013.1"/>
</dbReference>
<protein>
    <submittedName>
        <fullName evidence="1">Uncharacterized protein</fullName>
    </submittedName>
</protein>
<comment type="caution">
    <text evidence="1">The sequence shown here is derived from an EMBL/GenBank/DDBJ whole genome shotgun (WGS) entry which is preliminary data.</text>
</comment>
<sequence>MLKKIDHILAALGNMKAMKRTHVDTYTEERMRQITGEQIAGNNEFGIWVYLTELAGYQFLELTMLSNAEIKTFKGITLSFLGGELEMYIDSDTKEITSDYSNVSNRWMTQASFEVSDEDIEFIRKKEYQTLSITHKKRTFNFRVIT</sequence>
<dbReference type="Proteomes" id="UP001497527">
    <property type="component" value="Unassembled WGS sequence"/>
</dbReference>
<accession>A0ABM9PDL9</accession>
<evidence type="ECO:0000313" key="1">
    <source>
        <dbReference type="EMBL" id="CAL2103726.1"/>
    </source>
</evidence>